<feature type="compositionally biased region" description="Low complexity" evidence="3">
    <location>
        <begin position="63"/>
        <end position="74"/>
    </location>
</feature>
<evidence type="ECO:0000256" key="3">
    <source>
        <dbReference type="SAM" id="MobiDB-lite"/>
    </source>
</evidence>
<name>A0ABN3MDU8_9ACTN</name>
<feature type="region of interest" description="Disordered" evidence="3">
    <location>
        <begin position="56"/>
        <end position="82"/>
    </location>
</feature>
<keyword evidence="2" id="KW-0804">Transcription</keyword>
<keyword evidence="1" id="KW-0805">Transcription regulation</keyword>
<accession>A0ABN3MDU8</accession>
<keyword evidence="6" id="KW-1185">Reference proteome</keyword>
<evidence type="ECO:0000313" key="6">
    <source>
        <dbReference type="Proteomes" id="UP001499942"/>
    </source>
</evidence>
<comment type="caution">
    <text evidence="5">The sequence shown here is derived from an EMBL/GenBank/DDBJ whole genome shotgun (WGS) entry which is preliminary data.</text>
</comment>
<proteinExistence type="predicted"/>
<keyword evidence="4" id="KW-0472">Membrane</keyword>
<evidence type="ECO:0000256" key="1">
    <source>
        <dbReference type="ARBA" id="ARBA00023015"/>
    </source>
</evidence>
<protein>
    <submittedName>
        <fullName evidence="5">Zf-HC2 domain-containing protein</fullName>
    </submittedName>
</protein>
<dbReference type="RefSeq" id="WP_344362214.1">
    <property type="nucleotide sequence ID" value="NZ_BAAASR010000018.1"/>
</dbReference>
<keyword evidence="4" id="KW-0812">Transmembrane</keyword>
<feature type="transmembrane region" description="Helical" evidence="4">
    <location>
        <begin position="88"/>
        <end position="110"/>
    </location>
</feature>
<dbReference type="EMBL" id="BAAASR010000018">
    <property type="protein sequence ID" value="GAA2500351.1"/>
    <property type="molecule type" value="Genomic_DNA"/>
</dbReference>
<gene>
    <name evidence="5" type="ORF">GCM10010393_35960</name>
</gene>
<evidence type="ECO:0000256" key="4">
    <source>
        <dbReference type="SAM" id="Phobius"/>
    </source>
</evidence>
<keyword evidence="4" id="KW-1133">Transmembrane helix</keyword>
<dbReference type="Gene3D" id="1.10.10.1320">
    <property type="entry name" value="Anti-sigma factor, zinc-finger domain"/>
    <property type="match status" value="1"/>
</dbReference>
<dbReference type="Proteomes" id="UP001499942">
    <property type="component" value="Unassembled WGS sequence"/>
</dbReference>
<organism evidence="5 6">
    <name type="scientific">Streptomyces gobitricini</name>
    <dbReference type="NCBI Taxonomy" id="68211"/>
    <lineage>
        <taxon>Bacteria</taxon>
        <taxon>Bacillati</taxon>
        <taxon>Actinomycetota</taxon>
        <taxon>Actinomycetes</taxon>
        <taxon>Kitasatosporales</taxon>
        <taxon>Streptomycetaceae</taxon>
        <taxon>Streptomyces</taxon>
    </lineage>
</organism>
<evidence type="ECO:0000256" key="2">
    <source>
        <dbReference type="ARBA" id="ARBA00023163"/>
    </source>
</evidence>
<sequence>MSLRERHHDVAAYALGVLEPADVLACEEHLTRCAACAAGLADFAFTASVLAQLAGREPPRPTGAPRAPAAPAGRQRARRPRRLRARRWRSGVVGVATALAVAVPGAVLLAGTGADAGDPGVRRVAATDAATGASASVSLRDREWGTEVALRVAGVREPHVCELFVVGTDGRSWPVMTWATDAGDEPFMEGGTALRIGEIERLEVRTVHGERLVSVRP</sequence>
<reference evidence="5 6" key="1">
    <citation type="journal article" date="2019" name="Int. J. Syst. Evol. Microbiol.">
        <title>The Global Catalogue of Microorganisms (GCM) 10K type strain sequencing project: providing services to taxonomists for standard genome sequencing and annotation.</title>
        <authorList>
            <consortium name="The Broad Institute Genomics Platform"/>
            <consortium name="The Broad Institute Genome Sequencing Center for Infectious Disease"/>
            <person name="Wu L."/>
            <person name="Ma J."/>
        </authorList>
    </citation>
    <scope>NUCLEOTIDE SEQUENCE [LARGE SCALE GENOMIC DNA]</scope>
    <source>
        <strain evidence="5 6">JCM 5062</strain>
    </source>
</reference>
<evidence type="ECO:0000313" key="5">
    <source>
        <dbReference type="EMBL" id="GAA2500351.1"/>
    </source>
</evidence>
<dbReference type="InterPro" id="IPR041916">
    <property type="entry name" value="Anti_sigma_zinc_sf"/>
</dbReference>